<dbReference type="Proteomes" id="UP000011769">
    <property type="component" value="Unassembled WGS sequence"/>
</dbReference>
<proteinExistence type="predicted"/>
<protein>
    <submittedName>
        <fullName evidence="1">Uncharacterized protein</fullName>
    </submittedName>
</protein>
<evidence type="ECO:0000313" key="2">
    <source>
        <dbReference type="Proteomes" id="UP000011769"/>
    </source>
</evidence>
<sequence>MFKLYFEINGETKLQSEHQTQSQAIDAVKQLIKDKSSLPVRHNWGMHIKNNELIIDYGAHNARYIIKGDVKLCQKQKKKLLKSG</sequence>
<organism evidence="1 2">
    <name type="scientific">Streptococcus parauberis KRS-02083</name>
    <dbReference type="NCBI Taxonomy" id="1207545"/>
    <lineage>
        <taxon>Bacteria</taxon>
        <taxon>Bacillati</taxon>
        <taxon>Bacillota</taxon>
        <taxon>Bacilli</taxon>
        <taxon>Lactobacillales</taxon>
        <taxon>Streptococcaceae</taxon>
        <taxon>Streptococcus</taxon>
    </lineage>
</organism>
<reference evidence="1 2" key="1">
    <citation type="journal article" date="2013" name="PLoS ONE">
        <title>Comparative Genomic Characterization of Three Streptococcus parauberis Strains in Fish Pathogen, as Assessed by Wide-Genome Analyses.</title>
        <authorList>
            <person name="Nho S.W."/>
            <person name="Hikima J."/>
            <person name="Park S.B."/>
            <person name="Jang H.B."/>
            <person name="Cha I.S."/>
            <person name="Yasuike M."/>
            <person name="Nakamura Y."/>
            <person name="Fujiwara A."/>
            <person name="Sano M."/>
            <person name="Kanai K."/>
            <person name="Kondo H."/>
            <person name="Hirono I."/>
            <person name="Takeyama H."/>
            <person name="Aoki T."/>
            <person name="Jung T.S."/>
        </authorList>
    </citation>
    <scope>NUCLEOTIDE SEQUENCE [LARGE SCALE GENOMIC DNA]</scope>
    <source>
        <strain evidence="1 2">KRS-02083</strain>
    </source>
</reference>
<dbReference type="RefSeq" id="WP_003108692.1">
    <property type="nucleotide sequence ID" value="NZ_ALYM01000008.1"/>
</dbReference>
<evidence type="ECO:0000313" key="1">
    <source>
        <dbReference type="EMBL" id="EMG24670.1"/>
    </source>
</evidence>
<accession>A0ABN0IP58</accession>
<gene>
    <name evidence="1" type="ORF">SPJ1_1929</name>
</gene>
<comment type="caution">
    <text evidence="1">The sequence shown here is derived from an EMBL/GenBank/DDBJ whole genome shotgun (WGS) entry which is preliminary data.</text>
</comment>
<name>A0ABN0IP58_9STRE</name>
<dbReference type="EMBL" id="ALYM01000008">
    <property type="protein sequence ID" value="EMG24670.1"/>
    <property type="molecule type" value="Genomic_DNA"/>
</dbReference>
<keyword evidence="2" id="KW-1185">Reference proteome</keyword>